<feature type="chain" id="PRO_5037321550" description="Macroglobulin domain-containing protein" evidence="1">
    <location>
        <begin position="23"/>
        <end position="797"/>
    </location>
</feature>
<dbReference type="Proteomes" id="UP000619078">
    <property type="component" value="Unassembled WGS sequence"/>
</dbReference>
<feature type="domain" description="Macroglobulin" evidence="2">
    <location>
        <begin position="45"/>
        <end position="137"/>
    </location>
</feature>
<proteinExistence type="predicted"/>
<feature type="signal peptide" evidence="1">
    <location>
        <begin position="1"/>
        <end position="22"/>
    </location>
</feature>
<dbReference type="InterPro" id="IPR002890">
    <property type="entry name" value="MG2"/>
</dbReference>
<accession>A0A926S140</accession>
<evidence type="ECO:0000313" key="4">
    <source>
        <dbReference type="Proteomes" id="UP000619078"/>
    </source>
</evidence>
<name>A0A926S140_9SPHI</name>
<evidence type="ECO:0000259" key="2">
    <source>
        <dbReference type="Pfam" id="PF01835"/>
    </source>
</evidence>
<dbReference type="AlphaFoldDB" id="A0A926S140"/>
<dbReference type="EMBL" id="JACWMX010000001">
    <property type="protein sequence ID" value="MBD1391764.1"/>
    <property type="molecule type" value="Genomic_DNA"/>
</dbReference>
<dbReference type="Pfam" id="PF01835">
    <property type="entry name" value="MG2"/>
    <property type="match status" value="1"/>
</dbReference>
<dbReference type="GO" id="GO:0004866">
    <property type="term" value="F:endopeptidase inhibitor activity"/>
    <property type="evidence" value="ECO:0007669"/>
    <property type="project" value="InterPro"/>
</dbReference>
<sequence length="797" mass="88128">MYKLTFTVIALFTFVSFAFSQADSSGLKTGNGKLKALLGLPVTEKVYLHLDKPYYAPGDTIYFKAYLTMGERHQPSQISGVLHAQLIDPGNKINQSVKLRVLNGVCQGDFTLPDSLQSGRYRLRAYTQWMRNEANPTFFEQIIPVGIQKNSVSTTTGAANIDKPKVDFFPEGGMLVAGISSNIAFKAVASNGLGLPVKGIVLDNDAKQIATFAATHLGMGTFYLTPQSGKNYRAVVTYADGSSNTVALPVVTQNGITLSVNNDSVGKASISIEANKAYYDEHRDQDYTVVIYAGGKATSVRSKLDNPIISFDVLKRKLGTGVVTITLFDAVDEPLCERLIFVQNYDQLGLTLKTDSGAYAPKHQTTISLKALTRAGQPAVGNFSVSVTDESKVPVSENSERTILTDLLLISDLKGYLEQPNYYFTHLSDETSHDLDLVMLTHGYRKFQWKQILRDSVPPIKFQPENGIDINGIASSLGGSPLVNGQVSLLSPGNMILSEKTDGKGVFRFSNVVFNDTAKFILQAVTNKGKKYTKLTYNPIENQPYINPYKPGKDTTASQLMVSYLQNTQKQNAYLQQTGKLKGRMLQEVKITANKIKKVEINSQHGVADQLITGQQIGENGQLVNKLMELLRSIRFVQAPNGNLYLPLWNKPTLSIEPIKILVNNAEMEYGFDFNQFNPDMIEKVEVFENANILAFTVNYGKSIRSMTTTGILPITVKGFYKAREFYSPKYSHVDDSENPADYRSTIFWKPDVLTDKNGDATFNFYNSPAAGTYRVVVEGIDAKGNIGRQVFKYQVQ</sequence>
<dbReference type="RefSeq" id="WP_191160011.1">
    <property type="nucleotide sequence ID" value="NZ_JACWMX010000001.1"/>
</dbReference>
<evidence type="ECO:0000256" key="1">
    <source>
        <dbReference type="SAM" id="SignalP"/>
    </source>
</evidence>
<reference evidence="3" key="1">
    <citation type="submission" date="2020-09" db="EMBL/GenBank/DDBJ databases">
        <title>Novel species of Mucilaginibacter isolated from a glacier on the Tibetan Plateau.</title>
        <authorList>
            <person name="Liu Q."/>
            <person name="Xin Y.-H."/>
        </authorList>
    </citation>
    <scope>NUCLEOTIDE SEQUENCE</scope>
    <source>
        <strain evidence="3">ZB1P21</strain>
    </source>
</reference>
<evidence type="ECO:0000313" key="3">
    <source>
        <dbReference type="EMBL" id="MBD1391764.1"/>
    </source>
</evidence>
<dbReference type="Gene3D" id="2.60.40.1930">
    <property type="match status" value="1"/>
</dbReference>
<protein>
    <recommendedName>
        <fullName evidence="2">Macroglobulin domain-containing protein</fullName>
    </recommendedName>
</protein>
<gene>
    <name evidence="3" type="ORF">IDJ76_01510</name>
</gene>
<keyword evidence="1" id="KW-0732">Signal</keyword>
<comment type="caution">
    <text evidence="3">The sequence shown here is derived from an EMBL/GenBank/DDBJ whole genome shotgun (WGS) entry which is preliminary data.</text>
</comment>
<organism evidence="3 4">
    <name type="scientific">Mucilaginibacter glaciei</name>
    <dbReference type="NCBI Taxonomy" id="2772109"/>
    <lineage>
        <taxon>Bacteria</taxon>
        <taxon>Pseudomonadati</taxon>
        <taxon>Bacteroidota</taxon>
        <taxon>Sphingobacteriia</taxon>
        <taxon>Sphingobacteriales</taxon>
        <taxon>Sphingobacteriaceae</taxon>
        <taxon>Mucilaginibacter</taxon>
    </lineage>
</organism>
<keyword evidence="4" id="KW-1185">Reference proteome</keyword>